<protein>
    <submittedName>
        <fullName evidence="2">(Mediterranean fruit fly) hypothetical protein</fullName>
    </submittedName>
</protein>
<dbReference type="Proteomes" id="UP000606786">
    <property type="component" value="Unassembled WGS sequence"/>
</dbReference>
<accession>A0A811U139</accession>
<feature type="compositionally biased region" description="Polar residues" evidence="1">
    <location>
        <begin position="46"/>
        <end position="55"/>
    </location>
</feature>
<feature type="non-terminal residue" evidence="2">
    <location>
        <position position="55"/>
    </location>
</feature>
<dbReference type="EMBL" id="CAJHJT010000001">
    <property type="protein sequence ID" value="CAD6992006.1"/>
    <property type="molecule type" value="Genomic_DNA"/>
</dbReference>
<feature type="region of interest" description="Disordered" evidence="1">
    <location>
        <begin position="34"/>
        <end position="55"/>
    </location>
</feature>
<sequence>MPLSVGSDAITRLPQQAIRTVIVIALVQVGAAPQMHNDAQQRKEQLSTVSSDKLM</sequence>
<evidence type="ECO:0000313" key="3">
    <source>
        <dbReference type="Proteomes" id="UP000606786"/>
    </source>
</evidence>
<evidence type="ECO:0000256" key="1">
    <source>
        <dbReference type="SAM" id="MobiDB-lite"/>
    </source>
</evidence>
<keyword evidence="3" id="KW-1185">Reference proteome</keyword>
<reference evidence="2" key="1">
    <citation type="submission" date="2020-11" db="EMBL/GenBank/DDBJ databases">
        <authorList>
            <person name="Whitehead M."/>
        </authorList>
    </citation>
    <scope>NUCLEOTIDE SEQUENCE</scope>
    <source>
        <strain evidence="2">EGII</strain>
    </source>
</reference>
<organism evidence="2 3">
    <name type="scientific">Ceratitis capitata</name>
    <name type="common">Mediterranean fruit fly</name>
    <name type="synonym">Tephritis capitata</name>
    <dbReference type="NCBI Taxonomy" id="7213"/>
    <lineage>
        <taxon>Eukaryota</taxon>
        <taxon>Metazoa</taxon>
        <taxon>Ecdysozoa</taxon>
        <taxon>Arthropoda</taxon>
        <taxon>Hexapoda</taxon>
        <taxon>Insecta</taxon>
        <taxon>Pterygota</taxon>
        <taxon>Neoptera</taxon>
        <taxon>Endopterygota</taxon>
        <taxon>Diptera</taxon>
        <taxon>Brachycera</taxon>
        <taxon>Muscomorpha</taxon>
        <taxon>Tephritoidea</taxon>
        <taxon>Tephritidae</taxon>
        <taxon>Ceratitis</taxon>
        <taxon>Ceratitis</taxon>
    </lineage>
</organism>
<gene>
    <name evidence="2" type="ORF">CCAP1982_LOCUS892</name>
</gene>
<comment type="caution">
    <text evidence="2">The sequence shown here is derived from an EMBL/GenBank/DDBJ whole genome shotgun (WGS) entry which is preliminary data.</text>
</comment>
<evidence type="ECO:0000313" key="2">
    <source>
        <dbReference type="EMBL" id="CAD6992006.1"/>
    </source>
</evidence>
<name>A0A811U139_CERCA</name>
<proteinExistence type="predicted"/>
<dbReference type="AlphaFoldDB" id="A0A811U139"/>